<protein>
    <submittedName>
        <fullName evidence="7">Putative ABC-2 type transporter</fullName>
    </submittedName>
</protein>
<evidence type="ECO:0000256" key="2">
    <source>
        <dbReference type="ARBA" id="ARBA00022692"/>
    </source>
</evidence>
<evidence type="ECO:0000256" key="4">
    <source>
        <dbReference type="ARBA" id="ARBA00023136"/>
    </source>
</evidence>
<comment type="subcellular location">
    <subcellularLocation>
        <location evidence="1">Membrane</location>
        <topology evidence="1">Multi-pass membrane protein</topology>
    </subcellularLocation>
</comment>
<feature type="transmembrane region" description="Helical" evidence="5">
    <location>
        <begin position="351"/>
        <end position="369"/>
    </location>
</feature>
<keyword evidence="2 5" id="KW-0812">Transmembrane</keyword>
<accession>M1Z079</accession>
<dbReference type="Gene3D" id="3.40.1710.10">
    <property type="entry name" value="abc type-2 transporter like domain"/>
    <property type="match status" value="1"/>
</dbReference>
<evidence type="ECO:0000313" key="7">
    <source>
        <dbReference type="EMBL" id="SHD78170.1"/>
    </source>
</evidence>
<feature type="transmembrane region" description="Helical" evidence="5">
    <location>
        <begin position="187"/>
        <end position="209"/>
    </location>
</feature>
<feature type="transmembrane region" description="Helical" evidence="5">
    <location>
        <begin position="12"/>
        <end position="31"/>
    </location>
</feature>
<dbReference type="EMBL" id="LT669839">
    <property type="protein sequence ID" value="SHD78170.1"/>
    <property type="molecule type" value="Genomic_DNA"/>
</dbReference>
<keyword evidence="8" id="KW-1185">Reference proteome</keyword>
<name>M1Z079_9FIRM</name>
<evidence type="ECO:0000256" key="3">
    <source>
        <dbReference type="ARBA" id="ARBA00022989"/>
    </source>
</evidence>
<dbReference type="InterPro" id="IPR013525">
    <property type="entry name" value="ABC2_TM"/>
</dbReference>
<evidence type="ECO:0000256" key="1">
    <source>
        <dbReference type="ARBA" id="ARBA00004141"/>
    </source>
</evidence>
<feature type="transmembrane region" description="Helical" evidence="5">
    <location>
        <begin position="264"/>
        <end position="284"/>
    </location>
</feature>
<dbReference type="RefSeq" id="WP_005586348.1">
    <property type="nucleotide sequence ID" value="NZ_LT669839.1"/>
</dbReference>
<dbReference type="GO" id="GO:0140359">
    <property type="term" value="F:ABC-type transporter activity"/>
    <property type="evidence" value="ECO:0007669"/>
    <property type="project" value="InterPro"/>
</dbReference>
<dbReference type="HOGENOM" id="CLU_051632_1_1_9"/>
<evidence type="ECO:0000256" key="5">
    <source>
        <dbReference type="SAM" id="Phobius"/>
    </source>
</evidence>
<dbReference type="GO" id="GO:0016020">
    <property type="term" value="C:membrane"/>
    <property type="evidence" value="ECO:0007669"/>
    <property type="project" value="UniProtKB-SubCell"/>
</dbReference>
<keyword evidence="3 5" id="KW-1133">Transmembrane helix</keyword>
<feature type="transmembrane region" description="Helical" evidence="5">
    <location>
        <begin position="291"/>
        <end position="312"/>
    </location>
</feature>
<dbReference type="OrthoDB" id="9774039at2"/>
<reference evidence="7 8" key="1">
    <citation type="submission" date="2016-11" db="EMBL/GenBank/DDBJ databases">
        <authorList>
            <person name="Manzoor S."/>
        </authorList>
    </citation>
    <scope>NUCLEOTIDE SEQUENCE [LARGE SCALE GENOMIC DNA]</scope>
    <source>
        <strain evidence="7">Clostridium ultunense strain Esp</strain>
    </source>
</reference>
<gene>
    <name evidence="7" type="ORF">CUESP1_2838</name>
</gene>
<dbReference type="Pfam" id="PF12698">
    <property type="entry name" value="ABC2_membrane_3"/>
    <property type="match status" value="1"/>
</dbReference>
<dbReference type="AlphaFoldDB" id="M1Z079"/>
<evidence type="ECO:0000259" key="6">
    <source>
        <dbReference type="Pfam" id="PF12698"/>
    </source>
</evidence>
<dbReference type="Proteomes" id="UP000245423">
    <property type="component" value="Chromosome 1"/>
</dbReference>
<sequence length="375" mass="43033">MTVYKYFIKIALRNKWAILSYTIVFFVLSIINGSSPTRGETSFVEAKLDIGIIDNSNSQLSNSLKDYLRDKNHIVDVGQDEESIKEQIFLEAADAIIVIPKDFDEKVINKEKSVEVYRDDRKVESIQIETQLNKFFVFLNATYKDGKFDLDGISTALNEKIHVELIKDGGKARNYHISEWFRFYFNFTGYVIIATYIAVMGLVMADFTDYNIENRRKISSKKFLKFNSEIYLGQLSLASIITLIFILGSIVLRGKYIGEVNFGIYIVNTMVFSFSILCLTFLINNITRNKFVINALSTVLSLGTAFISGVMVPQQFLGKKVLTIAKFFPTYYFVRVNDMQANSFSDIRYEFFMQVLFAIAFLFTGLYFSKTAQKV</sequence>
<feature type="domain" description="ABC-2 type transporter transmembrane" evidence="6">
    <location>
        <begin position="16"/>
        <end position="364"/>
    </location>
</feature>
<evidence type="ECO:0000313" key="8">
    <source>
        <dbReference type="Proteomes" id="UP000245423"/>
    </source>
</evidence>
<proteinExistence type="predicted"/>
<organism evidence="7 8">
    <name type="scientific">[Clostridium] ultunense Esp</name>
    <dbReference type="NCBI Taxonomy" id="1288971"/>
    <lineage>
        <taxon>Bacteria</taxon>
        <taxon>Bacillati</taxon>
        <taxon>Bacillota</taxon>
        <taxon>Tissierellia</taxon>
        <taxon>Tissierellales</taxon>
        <taxon>Tepidimicrobiaceae</taxon>
        <taxon>Schnuerera</taxon>
    </lineage>
</organism>
<feature type="transmembrane region" description="Helical" evidence="5">
    <location>
        <begin position="230"/>
        <end position="252"/>
    </location>
</feature>
<keyword evidence="4 5" id="KW-0472">Membrane</keyword>